<dbReference type="NCBIfam" id="NF008425">
    <property type="entry name" value="PRK11259.1"/>
    <property type="match status" value="1"/>
</dbReference>
<protein>
    <submittedName>
        <fullName evidence="7">N-methyl-L-tryptophan oxidase</fullName>
        <ecNumber evidence="7">1.5.3.2</ecNumber>
    </submittedName>
</protein>
<dbReference type="PANTHER" id="PTHR10961:SF7">
    <property type="entry name" value="FAD DEPENDENT OXIDOREDUCTASE DOMAIN-CONTAINING PROTEIN"/>
    <property type="match status" value="1"/>
</dbReference>
<dbReference type="EMBL" id="WBJZ01000023">
    <property type="protein sequence ID" value="KAB1653401.1"/>
    <property type="molecule type" value="Genomic_DNA"/>
</dbReference>
<dbReference type="PANTHER" id="PTHR10961">
    <property type="entry name" value="PEROXISOMAL SARCOSINE OXIDASE"/>
    <property type="match status" value="1"/>
</dbReference>
<dbReference type="Gene3D" id="3.50.50.60">
    <property type="entry name" value="FAD/NAD(P)-binding domain"/>
    <property type="match status" value="1"/>
</dbReference>
<name>A0A7J5BSG1_9MICO</name>
<evidence type="ECO:0000259" key="5">
    <source>
        <dbReference type="Pfam" id="PF01266"/>
    </source>
</evidence>
<evidence type="ECO:0000256" key="2">
    <source>
        <dbReference type="ARBA" id="ARBA00022630"/>
    </source>
</evidence>
<gene>
    <name evidence="7" type="primary">solA</name>
    <name evidence="7" type="ORF">F8O01_08255</name>
    <name evidence="6" type="ORF">F8O01_15090</name>
</gene>
<keyword evidence="3" id="KW-0274">FAD</keyword>
<keyword evidence="2" id="KW-0285">Flavoprotein</keyword>
<proteinExistence type="predicted"/>
<dbReference type="GO" id="GO:0008115">
    <property type="term" value="F:sarcosine oxidase activity"/>
    <property type="evidence" value="ECO:0007669"/>
    <property type="project" value="TreeGrafter"/>
</dbReference>
<dbReference type="SUPFAM" id="SSF54373">
    <property type="entry name" value="FAD-linked reductases, C-terminal domain"/>
    <property type="match status" value="1"/>
</dbReference>
<dbReference type="OrthoDB" id="9806257at2"/>
<dbReference type="Gene3D" id="3.30.9.10">
    <property type="entry name" value="D-Amino Acid Oxidase, subunit A, domain 2"/>
    <property type="match status" value="1"/>
</dbReference>
<keyword evidence="4 7" id="KW-0560">Oxidoreductase</keyword>
<dbReference type="InterPro" id="IPR036188">
    <property type="entry name" value="FAD/NAD-bd_sf"/>
</dbReference>
<evidence type="ECO:0000313" key="7">
    <source>
        <dbReference type="EMBL" id="KAB1657235.1"/>
    </source>
</evidence>
<dbReference type="GO" id="GO:0050131">
    <property type="term" value="F:N-methyl-L-amino-acid oxidase activity"/>
    <property type="evidence" value="ECO:0007669"/>
    <property type="project" value="UniProtKB-EC"/>
</dbReference>
<evidence type="ECO:0000256" key="4">
    <source>
        <dbReference type="ARBA" id="ARBA00023002"/>
    </source>
</evidence>
<dbReference type="EMBL" id="WBJZ01000009">
    <property type="protein sequence ID" value="KAB1657235.1"/>
    <property type="molecule type" value="Genomic_DNA"/>
</dbReference>
<dbReference type="GO" id="GO:0050660">
    <property type="term" value="F:flavin adenine dinucleotide binding"/>
    <property type="evidence" value="ECO:0007669"/>
    <property type="project" value="InterPro"/>
</dbReference>
<dbReference type="InterPro" id="IPR045170">
    <property type="entry name" value="MTOX"/>
</dbReference>
<sequence>MIVVMDADIIVIGLGAAGSYAAWNLACNGVDVLGLEAESLVHDDGAYAGESRLFRAAYHEGAHYVPLLLASRRAWLELADESPAPIFHDTGVLSIGSPADPRIEEVRRSLAEADIPHAVLSTPELAERYPQHQRLTDEIAVLDELGGALRPESAVTEIQRRARAAGAELRGHSPVLALEEAPDGVRVVTATGTLTAKQAIVTAGIWTPRLLPALAPHLTIKPISLTWFAPERPADFSPEVFPAFIRDRGPVHIFGVPTLDGSLVKAGYDAKLGDIAAPEDLGRRLPLAERDRIAHDVHELLPGLPESIARHSVHADIYTADKTPVIGRVSEHVTVGTGYSGHGFKFTPVFGDVLADTALGRTPEFDVSLFAPTRFRA</sequence>
<comment type="cofactor">
    <cofactor evidence="1">
        <name>FAD</name>
        <dbReference type="ChEBI" id="CHEBI:57692"/>
    </cofactor>
</comment>
<organism evidence="7 8">
    <name type="scientific">Pseudoclavibacter chungangensis</name>
    <dbReference type="NCBI Taxonomy" id="587635"/>
    <lineage>
        <taxon>Bacteria</taxon>
        <taxon>Bacillati</taxon>
        <taxon>Actinomycetota</taxon>
        <taxon>Actinomycetes</taxon>
        <taxon>Micrococcales</taxon>
        <taxon>Microbacteriaceae</taxon>
        <taxon>Pseudoclavibacter</taxon>
    </lineage>
</organism>
<comment type="caution">
    <text evidence="7">The sequence shown here is derived from an EMBL/GenBank/DDBJ whole genome shotgun (WGS) entry which is preliminary data.</text>
</comment>
<accession>A0A7J5BSG1</accession>
<keyword evidence="8" id="KW-1185">Reference proteome</keyword>
<evidence type="ECO:0000313" key="8">
    <source>
        <dbReference type="Proteomes" id="UP000467240"/>
    </source>
</evidence>
<evidence type="ECO:0000313" key="6">
    <source>
        <dbReference type="EMBL" id="KAB1653401.1"/>
    </source>
</evidence>
<reference evidence="7 8" key="1">
    <citation type="submission" date="2019-09" db="EMBL/GenBank/DDBJ databases">
        <title>Phylogeny of genus Pseudoclavibacter and closely related genus.</title>
        <authorList>
            <person name="Li Y."/>
        </authorList>
    </citation>
    <scope>NUCLEOTIDE SEQUENCE [LARGE SCALE GENOMIC DNA]</scope>
    <source>
        <strain evidence="7 8">DSM 23821</strain>
    </source>
</reference>
<dbReference type="Proteomes" id="UP000467240">
    <property type="component" value="Unassembled WGS sequence"/>
</dbReference>
<dbReference type="EC" id="1.5.3.2" evidence="7"/>
<dbReference type="InterPro" id="IPR006076">
    <property type="entry name" value="FAD-dep_OxRdtase"/>
</dbReference>
<dbReference type="SUPFAM" id="SSF51905">
    <property type="entry name" value="FAD/NAD(P)-binding domain"/>
    <property type="match status" value="1"/>
</dbReference>
<dbReference type="Pfam" id="PF01266">
    <property type="entry name" value="DAO"/>
    <property type="match status" value="1"/>
</dbReference>
<dbReference type="AlphaFoldDB" id="A0A7J5BSG1"/>
<evidence type="ECO:0000256" key="3">
    <source>
        <dbReference type="ARBA" id="ARBA00022827"/>
    </source>
</evidence>
<evidence type="ECO:0000256" key="1">
    <source>
        <dbReference type="ARBA" id="ARBA00001974"/>
    </source>
</evidence>
<feature type="domain" description="FAD dependent oxidoreductase" evidence="5">
    <location>
        <begin position="8"/>
        <end position="356"/>
    </location>
</feature>